<dbReference type="Proteomes" id="UP000051789">
    <property type="component" value="Unassembled WGS sequence"/>
</dbReference>
<dbReference type="InterPro" id="IPR001478">
    <property type="entry name" value="PDZ"/>
</dbReference>
<keyword evidence="1" id="KW-0812">Transmembrane</keyword>
<dbReference type="NCBIfam" id="NF041438">
    <property type="entry name" value="SepM_fam_S16"/>
    <property type="match status" value="1"/>
</dbReference>
<sequence>MSKQRQQRRRLVIAVAVVITLVVATFLFMPTGKYVEVPGSASVTSKFVHVAGKRDRQRGSYRLMTVSVIGPASPAVLLWAHWQPFAEVDSKAELMGSATTSEYTALQRYYIKSAANDAVVAAMRAAHRPVSIHGQGIYVMSLLSNSPLRGHIHVGDIITRVDGQRYARAQGYTRAIQRHRVGQRVRITYTHRGRTRHVTVKLVRLRQTHRPGIGITLTDHTRVVSQPRVRINAGQIGGPSAGLIFALETYQQVTGQNLRHGRIIAGTGTISTNGRVGAIGGIDKKVYAAAKAGARVFFAPNIPATKTLRREDPDYVNNYVEAQRAAKKIGTHMRIVPVRSLQQAIRYLRMHP</sequence>
<dbReference type="Gene3D" id="3.30.230.10">
    <property type="match status" value="1"/>
</dbReference>
<dbReference type="SUPFAM" id="SSF50156">
    <property type="entry name" value="PDZ domain-like"/>
    <property type="match status" value="1"/>
</dbReference>
<dbReference type="SMART" id="SM00228">
    <property type="entry name" value="PDZ"/>
    <property type="match status" value="1"/>
</dbReference>
<dbReference type="Pfam" id="PF05362">
    <property type="entry name" value="Lon_C"/>
    <property type="match status" value="1"/>
</dbReference>
<proteinExistence type="predicted"/>
<dbReference type="STRING" id="1423810.FD19_GL000291"/>
<dbReference type="EMBL" id="AYZK01000001">
    <property type="protein sequence ID" value="KRM88008.1"/>
    <property type="molecule type" value="Genomic_DNA"/>
</dbReference>
<protein>
    <submittedName>
        <fullName evidence="3">Pdz domain-containing protein</fullName>
    </submittedName>
</protein>
<dbReference type="InterPro" id="IPR036034">
    <property type="entry name" value="PDZ_sf"/>
</dbReference>
<comment type="caution">
    <text evidence="3">The sequence shown here is derived from an EMBL/GenBank/DDBJ whole genome shotgun (WGS) entry which is preliminary data.</text>
</comment>
<feature type="transmembrane region" description="Helical" evidence="1">
    <location>
        <begin position="12"/>
        <end position="29"/>
    </location>
</feature>
<dbReference type="InterPro" id="IPR027065">
    <property type="entry name" value="Lon_Prtase"/>
</dbReference>
<evidence type="ECO:0000256" key="1">
    <source>
        <dbReference type="SAM" id="Phobius"/>
    </source>
</evidence>
<dbReference type="Gene3D" id="2.30.42.10">
    <property type="match status" value="1"/>
</dbReference>
<dbReference type="InterPro" id="IPR008269">
    <property type="entry name" value="Lon_proteolytic"/>
</dbReference>
<accession>A0A0R2C8K9</accession>
<dbReference type="GO" id="GO:0006508">
    <property type="term" value="P:proteolysis"/>
    <property type="evidence" value="ECO:0007669"/>
    <property type="project" value="InterPro"/>
</dbReference>
<dbReference type="PANTHER" id="PTHR10046">
    <property type="entry name" value="ATP DEPENDENT LON PROTEASE FAMILY MEMBER"/>
    <property type="match status" value="1"/>
</dbReference>
<dbReference type="InterPro" id="IPR020568">
    <property type="entry name" value="Ribosomal_Su5_D2-typ_SF"/>
</dbReference>
<dbReference type="InterPro" id="IPR014721">
    <property type="entry name" value="Ribsml_uS5_D2-typ_fold_subgr"/>
</dbReference>
<dbReference type="GO" id="GO:0004252">
    <property type="term" value="F:serine-type endopeptidase activity"/>
    <property type="evidence" value="ECO:0007669"/>
    <property type="project" value="InterPro"/>
</dbReference>
<organism evidence="3 4">
    <name type="scientific">Lacticaseibacillus thailandensis DSM 22698 = JCM 13996</name>
    <dbReference type="NCBI Taxonomy" id="1423810"/>
    <lineage>
        <taxon>Bacteria</taxon>
        <taxon>Bacillati</taxon>
        <taxon>Bacillota</taxon>
        <taxon>Bacilli</taxon>
        <taxon>Lactobacillales</taxon>
        <taxon>Lactobacillaceae</taxon>
        <taxon>Lacticaseibacillus</taxon>
    </lineage>
</organism>
<evidence type="ECO:0000313" key="3">
    <source>
        <dbReference type="EMBL" id="KRM88008.1"/>
    </source>
</evidence>
<dbReference type="Pfam" id="PF13180">
    <property type="entry name" value="PDZ_2"/>
    <property type="match status" value="1"/>
</dbReference>
<reference evidence="3 4" key="1">
    <citation type="journal article" date="2015" name="Genome Announc.">
        <title>Expanding the biotechnology potential of lactobacilli through comparative genomics of 213 strains and associated genera.</title>
        <authorList>
            <person name="Sun Z."/>
            <person name="Harris H.M."/>
            <person name="McCann A."/>
            <person name="Guo C."/>
            <person name="Argimon S."/>
            <person name="Zhang W."/>
            <person name="Yang X."/>
            <person name="Jeffery I.B."/>
            <person name="Cooney J.C."/>
            <person name="Kagawa T.F."/>
            <person name="Liu W."/>
            <person name="Song Y."/>
            <person name="Salvetti E."/>
            <person name="Wrobel A."/>
            <person name="Rasinkangas P."/>
            <person name="Parkhill J."/>
            <person name="Rea M.C."/>
            <person name="O'Sullivan O."/>
            <person name="Ritari J."/>
            <person name="Douillard F.P."/>
            <person name="Paul Ross R."/>
            <person name="Yang R."/>
            <person name="Briner A.E."/>
            <person name="Felis G.E."/>
            <person name="de Vos W.M."/>
            <person name="Barrangou R."/>
            <person name="Klaenhammer T.R."/>
            <person name="Caufield P.W."/>
            <person name="Cui Y."/>
            <person name="Zhang H."/>
            <person name="O'Toole P.W."/>
        </authorList>
    </citation>
    <scope>NUCLEOTIDE SEQUENCE [LARGE SCALE GENOMIC DNA]</scope>
    <source>
        <strain evidence="3 4">DSM 22698</strain>
    </source>
</reference>
<dbReference type="PATRIC" id="fig|1423810.4.peg.294"/>
<name>A0A0R2C8K9_9LACO</name>
<evidence type="ECO:0000313" key="4">
    <source>
        <dbReference type="Proteomes" id="UP000051789"/>
    </source>
</evidence>
<dbReference type="AlphaFoldDB" id="A0A0R2C8K9"/>
<feature type="domain" description="PDZ" evidence="2">
    <location>
        <begin position="126"/>
        <end position="193"/>
    </location>
</feature>
<dbReference type="GO" id="GO:0005524">
    <property type="term" value="F:ATP binding"/>
    <property type="evidence" value="ECO:0007669"/>
    <property type="project" value="InterPro"/>
</dbReference>
<keyword evidence="1" id="KW-1133">Transmembrane helix</keyword>
<dbReference type="RefSeq" id="WP_054749348.1">
    <property type="nucleotide sequence ID" value="NZ_AYZK01000001.1"/>
</dbReference>
<dbReference type="SUPFAM" id="SSF54211">
    <property type="entry name" value="Ribosomal protein S5 domain 2-like"/>
    <property type="match status" value="1"/>
</dbReference>
<dbReference type="GO" id="GO:0030163">
    <property type="term" value="P:protein catabolic process"/>
    <property type="evidence" value="ECO:0007669"/>
    <property type="project" value="InterPro"/>
</dbReference>
<dbReference type="GO" id="GO:0004176">
    <property type="term" value="F:ATP-dependent peptidase activity"/>
    <property type="evidence" value="ECO:0007669"/>
    <property type="project" value="InterPro"/>
</dbReference>
<evidence type="ECO:0000259" key="2">
    <source>
        <dbReference type="SMART" id="SM00228"/>
    </source>
</evidence>
<keyword evidence="1" id="KW-0472">Membrane</keyword>
<gene>
    <name evidence="3" type="ORF">FD19_GL000291</name>
</gene>
<keyword evidence="4" id="KW-1185">Reference proteome</keyword>